<comment type="caution">
    <text evidence="1">The sequence shown here is derived from an EMBL/GenBank/DDBJ whole genome shotgun (WGS) entry which is preliminary data.</text>
</comment>
<dbReference type="InterPro" id="IPR004927">
    <property type="entry name" value="MerB"/>
</dbReference>
<dbReference type="Gene3D" id="3.30.450.410">
    <property type="match status" value="1"/>
</dbReference>
<dbReference type="GO" id="GO:0018836">
    <property type="term" value="F:alkylmercury lyase activity"/>
    <property type="evidence" value="ECO:0007669"/>
    <property type="project" value="InterPro"/>
</dbReference>
<dbReference type="EMBL" id="QGBI01000044">
    <property type="protein sequence ID" value="MBX3893501.1"/>
    <property type="molecule type" value="Genomic_DNA"/>
</dbReference>
<dbReference type="InterPro" id="IPR053717">
    <property type="entry name" value="MerB_lyase_sf"/>
</dbReference>
<dbReference type="RefSeq" id="WP_032489134.1">
    <property type="nucleotide sequence ID" value="NZ_QGAQ01000042.1"/>
</dbReference>
<gene>
    <name evidence="1" type="ORF">DEE74_26890</name>
</gene>
<sequence length="219" mass="23479">MNISTESRLELKAAVTRAQQKLADEFPLQARIEDAHPTLQSTYARILGHWIREAAPPAAGIGSQAVLDALCAMDAIVIGEQGIGCYPFSARQTEIHVHFAGKSVHAMCAIDALAIPRMVRHAARIIARCVVCRCHLACSLAANGSVEKEHQNPEAARVVWESGAGEGQACCNSLCANINFVCRHCTTSPGALTFSLPQAAAVGNAFFAFQRRLLGHYST</sequence>
<dbReference type="Pfam" id="PF03243">
    <property type="entry name" value="MerB"/>
    <property type="match status" value="1"/>
</dbReference>
<proteinExistence type="predicted"/>
<evidence type="ECO:0000313" key="2">
    <source>
        <dbReference type="Proteomes" id="UP001199322"/>
    </source>
</evidence>
<reference evidence="1" key="1">
    <citation type="submission" date="2018-06" db="EMBL/GenBank/DDBJ databases">
        <authorList>
            <person name="O'Rourke A."/>
        </authorList>
    </citation>
    <scope>NUCLEOTIDE SEQUENCE</scope>
    <source>
        <strain evidence="1">132550021-3</strain>
    </source>
</reference>
<dbReference type="GeneID" id="34794104"/>
<dbReference type="Proteomes" id="UP001199322">
    <property type="component" value="Unassembled WGS sequence"/>
</dbReference>
<organism evidence="1 2">
    <name type="scientific">Ralstonia pickettii</name>
    <name type="common">Burkholderia pickettii</name>
    <dbReference type="NCBI Taxonomy" id="329"/>
    <lineage>
        <taxon>Bacteria</taxon>
        <taxon>Pseudomonadati</taxon>
        <taxon>Pseudomonadota</taxon>
        <taxon>Betaproteobacteria</taxon>
        <taxon>Burkholderiales</taxon>
        <taxon>Burkholderiaceae</taxon>
        <taxon>Ralstonia</taxon>
    </lineage>
</organism>
<keyword evidence="1" id="KW-0456">Lyase</keyword>
<protein>
    <submittedName>
        <fullName evidence="1">Organomercurial lyase MerB</fullName>
    </submittedName>
</protein>
<dbReference type="AlphaFoldDB" id="A0AAW4QD91"/>
<evidence type="ECO:0000313" key="1">
    <source>
        <dbReference type="EMBL" id="MBX3893501.1"/>
    </source>
</evidence>
<accession>A0AAW4QD91</accession>
<name>A0AAW4QD91_RALPI</name>
<dbReference type="SUPFAM" id="SSF160387">
    <property type="entry name" value="NosL/MerB-like"/>
    <property type="match status" value="1"/>
</dbReference>